<dbReference type="PANTHER" id="PTHR48200">
    <property type="entry name" value="PROTEIN, PUTATIVE-RELATED"/>
    <property type="match status" value="1"/>
</dbReference>
<accession>A0A2P5WK58</accession>
<sequence length="139" mass="16069">MIQSTVLIGCNGHLWVPLIGMWGHINYSSLMVLSQYEYDHCVPTTAGLNKVEASVQNLRFRKKLKEIRVKWGQTLSLQPGTFFNHSPSETSIQWHLKRSKIFVSAQFKGKKKVPDDVAELTEKIRDLDMRLRGRDEEVR</sequence>
<proteinExistence type="predicted"/>
<evidence type="ECO:0000313" key="1">
    <source>
        <dbReference type="EMBL" id="PPR91451.1"/>
    </source>
</evidence>
<dbReference type="Proteomes" id="UP000239757">
    <property type="component" value="Unassembled WGS sequence"/>
</dbReference>
<reference evidence="1 2" key="1">
    <citation type="submission" date="2015-01" db="EMBL/GenBank/DDBJ databases">
        <title>Genome of allotetraploid Gossypium barbadense reveals genomic plasticity and fiber elongation in cotton evolution.</title>
        <authorList>
            <person name="Chen X."/>
            <person name="Liu X."/>
            <person name="Zhao B."/>
            <person name="Zheng H."/>
            <person name="Hu Y."/>
            <person name="Lu G."/>
            <person name="Yang C."/>
            <person name="Chen J."/>
            <person name="Shan C."/>
            <person name="Zhang L."/>
            <person name="Zhou Y."/>
            <person name="Wang L."/>
            <person name="Guo W."/>
            <person name="Bai Y."/>
            <person name="Ruan J."/>
            <person name="Shangguan X."/>
            <person name="Mao Y."/>
            <person name="Jiang J."/>
            <person name="Zhu Y."/>
            <person name="Lei J."/>
            <person name="Kang H."/>
            <person name="Chen S."/>
            <person name="He X."/>
            <person name="Wang R."/>
            <person name="Wang Y."/>
            <person name="Chen J."/>
            <person name="Wang L."/>
            <person name="Yu S."/>
            <person name="Wang B."/>
            <person name="Wei J."/>
            <person name="Song S."/>
            <person name="Lu X."/>
            <person name="Gao Z."/>
            <person name="Gu W."/>
            <person name="Deng X."/>
            <person name="Ma D."/>
            <person name="Wang S."/>
            <person name="Liang W."/>
            <person name="Fang L."/>
            <person name="Cai C."/>
            <person name="Zhu X."/>
            <person name="Zhou B."/>
            <person name="Zhang Y."/>
            <person name="Chen Z."/>
            <person name="Xu S."/>
            <person name="Zhu R."/>
            <person name="Wang S."/>
            <person name="Zhang T."/>
            <person name="Zhao G."/>
        </authorList>
    </citation>
    <scope>NUCLEOTIDE SEQUENCE [LARGE SCALE GENOMIC DNA]</scope>
    <source>
        <strain evidence="2">cv. Xinhai21</strain>
        <tissue evidence="1">Leaf</tissue>
    </source>
</reference>
<gene>
    <name evidence="1" type="ORF">GOBAR_AA29233</name>
</gene>
<protein>
    <submittedName>
        <fullName evidence="1">Uncharacterized protein</fullName>
    </submittedName>
</protein>
<dbReference type="PANTHER" id="PTHR48200:SF1">
    <property type="entry name" value="AMINOTRANSFERASE-LIKE PLANT MOBILE DOMAIN-CONTAINING PROTEIN"/>
    <property type="match status" value="1"/>
</dbReference>
<evidence type="ECO:0000313" key="2">
    <source>
        <dbReference type="Proteomes" id="UP000239757"/>
    </source>
</evidence>
<organism evidence="1 2">
    <name type="scientific">Gossypium barbadense</name>
    <name type="common">Sea Island cotton</name>
    <name type="synonym">Hibiscus barbadensis</name>
    <dbReference type="NCBI Taxonomy" id="3634"/>
    <lineage>
        <taxon>Eukaryota</taxon>
        <taxon>Viridiplantae</taxon>
        <taxon>Streptophyta</taxon>
        <taxon>Embryophyta</taxon>
        <taxon>Tracheophyta</taxon>
        <taxon>Spermatophyta</taxon>
        <taxon>Magnoliopsida</taxon>
        <taxon>eudicotyledons</taxon>
        <taxon>Gunneridae</taxon>
        <taxon>Pentapetalae</taxon>
        <taxon>rosids</taxon>
        <taxon>malvids</taxon>
        <taxon>Malvales</taxon>
        <taxon>Malvaceae</taxon>
        <taxon>Malvoideae</taxon>
        <taxon>Gossypium</taxon>
    </lineage>
</organism>
<dbReference type="OrthoDB" id="999726at2759"/>
<name>A0A2P5WK58_GOSBA</name>
<dbReference type="AlphaFoldDB" id="A0A2P5WK58"/>
<dbReference type="EMBL" id="KZ667318">
    <property type="protein sequence ID" value="PPR91451.1"/>
    <property type="molecule type" value="Genomic_DNA"/>
</dbReference>